<dbReference type="PROSITE" id="PS51257">
    <property type="entry name" value="PROKAR_LIPOPROTEIN"/>
    <property type="match status" value="1"/>
</dbReference>
<evidence type="ECO:0008006" key="3">
    <source>
        <dbReference type="Google" id="ProtNLM"/>
    </source>
</evidence>
<dbReference type="EMBL" id="JACJSG010000004">
    <property type="protein sequence ID" value="MBD2499757.1"/>
    <property type="molecule type" value="Genomic_DNA"/>
</dbReference>
<gene>
    <name evidence="1" type="ORF">H6G83_03840</name>
</gene>
<organism evidence="1 2">
    <name type="scientific">Anabaena azotica FACHB-119</name>
    <dbReference type="NCBI Taxonomy" id="947527"/>
    <lineage>
        <taxon>Bacteria</taxon>
        <taxon>Bacillati</taxon>
        <taxon>Cyanobacteriota</taxon>
        <taxon>Cyanophyceae</taxon>
        <taxon>Nostocales</taxon>
        <taxon>Nostocaceae</taxon>
        <taxon>Anabaena</taxon>
        <taxon>Anabaena azotica</taxon>
    </lineage>
</organism>
<keyword evidence="2" id="KW-1185">Reference proteome</keyword>
<dbReference type="Proteomes" id="UP000661112">
    <property type="component" value="Unassembled WGS sequence"/>
</dbReference>
<dbReference type="RefSeq" id="WP_190467214.1">
    <property type="nucleotide sequence ID" value="NZ_JACJSG010000004.1"/>
</dbReference>
<accession>A0ABR8CY59</accession>
<evidence type="ECO:0000313" key="2">
    <source>
        <dbReference type="Proteomes" id="UP000661112"/>
    </source>
</evidence>
<comment type="caution">
    <text evidence="1">The sequence shown here is derived from an EMBL/GenBank/DDBJ whole genome shotgun (WGS) entry which is preliminary data.</text>
</comment>
<sequence length="146" mass="16487">MLRIYKSTIKLSSVAAIALLFTSCGESKYAQCNKLIKIVNEAAFFGRQYRNNNDAQATQGLTEIASKIDKLNTDMKGLKIQDDELKSYQIRLIKLYQDISKGLNDTATAINKKDIQQTNRLLAALQKSSVEERSIQNDMRNYCLGE</sequence>
<reference evidence="1 2" key="1">
    <citation type="journal article" date="2020" name="ISME J.">
        <title>Comparative genomics reveals insights into cyanobacterial evolution and habitat adaptation.</title>
        <authorList>
            <person name="Chen M.Y."/>
            <person name="Teng W.K."/>
            <person name="Zhao L."/>
            <person name="Hu C.X."/>
            <person name="Zhou Y.K."/>
            <person name="Han B.P."/>
            <person name="Song L.R."/>
            <person name="Shu W.S."/>
        </authorList>
    </citation>
    <scope>NUCLEOTIDE SEQUENCE [LARGE SCALE GENOMIC DNA]</scope>
    <source>
        <strain evidence="1 2">FACHB-119</strain>
    </source>
</reference>
<name>A0ABR8CY59_9NOST</name>
<protein>
    <recommendedName>
        <fullName evidence="3">Lipoprotein</fullName>
    </recommendedName>
</protein>
<proteinExistence type="predicted"/>
<evidence type="ECO:0000313" key="1">
    <source>
        <dbReference type="EMBL" id="MBD2499757.1"/>
    </source>
</evidence>